<evidence type="ECO:0000259" key="1">
    <source>
        <dbReference type="Pfam" id="PF00535"/>
    </source>
</evidence>
<dbReference type="OrthoDB" id="9788101at2"/>
<organism evidence="2 3">
    <name type="scientific">Pedobacter duraquae</name>
    <dbReference type="NCBI Taxonomy" id="425511"/>
    <lineage>
        <taxon>Bacteria</taxon>
        <taxon>Pseudomonadati</taxon>
        <taxon>Bacteroidota</taxon>
        <taxon>Sphingobacteriia</taxon>
        <taxon>Sphingobacteriales</taxon>
        <taxon>Sphingobacteriaceae</taxon>
        <taxon>Pedobacter</taxon>
    </lineage>
</organism>
<dbReference type="PANTHER" id="PTHR22916:SF3">
    <property type="entry name" value="UDP-GLCNAC:BETAGAL BETA-1,3-N-ACETYLGLUCOSAMINYLTRANSFERASE-LIKE PROTEIN 1"/>
    <property type="match status" value="1"/>
</dbReference>
<accession>A0A4R6IJ02</accession>
<evidence type="ECO:0000313" key="3">
    <source>
        <dbReference type="Proteomes" id="UP000295499"/>
    </source>
</evidence>
<reference evidence="2 3" key="1">
    <citation type="submission" date="2019-03" db="EMBL/GenBank/DDBJ databases">
        <title>Genomic Encyclopedia of Archaeal and Bacterial Type Strains, Phase II (KMG-II): from individual species to whole genera.</title>
        <authorList>
            <person name="Goeker M."/>
        </authorList>
    </citation>
    <scope>NUCLEOTIDE SEQUENCE [LARGE SCALE GENOMIC DNA]</scope>
    <source>
        <strain evidence="2 3">DSM 19034</strain>
    </source>
</reference>
<sequence length="251" mass="28305">MKISIITATYNSEEFLAGCISSVKDQNFKNVEHIIIDGGSSDRTIDIVQSYSHITTVISEPDCGIYDAINKGIRMATGDVIGILNSDDFFADNSVLGDVCSKFDDNPIIDGIYGNVVFVAKDNSSKIVRFYSSKMFKSWMLRFGFQPAHPSFYVRKEVFDKVGVYNTKLKISGDFDLFLRCFLKHNINLKYINRVFVKMRVGGVSSSGLKSVLKLNGEILRSLKENGVRSNIAFVYSKYLIKWFGFINKIK</sequence>
<dbReference type="Proteomes" id="UP000295499">
    <property type="component" value="Unassembled WGS sequence"/>
</dbReference>
<evidence type="ECO:0000313" key="2">
    <source>
        <dbReference type="EMBL" id="TDO21979.1"/>
    </source>
</evidence>
<dbReference type="SUPFAM" id="SSF53448">
    <property type="entry name" value="Nucleotide-diphospho-sugar transferases"/>
    <property type="match status" value="1"/>
</dbReference>
<keyword evidence="2" id="KW-0808">Transferase</keyword>
<dbReference type="Gene3D" id="3.90.550.10">
    <property type="entry name" value="Spore Coat Polysaccharide Biosynthesis Protein SpsA, Chain A"/>
    <property type="match status" value="1"/>
</dbReference>
<dbReference type="EMBL" id="SNWM01000003">
    <property type="protein sequence ID" value="TDO21979.1"/>
    <property type="molecule type" value="Genomic_DNA"/>
</dbReference>
<gene>
    <name evidence="2" type="ORF">CLV32_3088</name>
</gene>
<dbReference type="RefSeq" id="WP_133556918.1">
    <property type="nucleotide sequence ID" value="NZ_SNWM01000003.1"/>
</dbReference>
<proteinExistence type="predicted"/>
<dbReference type="Pfam" id="PF00535">
    <property type="entry name" value="Glycos_transf_2"/>
    <property type="match status" value="1"/>
</dbReference>
<dbReference type="GO" id="GO:0016758">
    <property type="term" value="F:hexosyltransferase activity"/>
    <property type="evidence" value="ECO:0007669"/>
    <property type="project" value="UniProtKB-ARBA"/>
</dbReference>
<dbReference type="PANTHER" id="PTHR22916">
    <property type="entry name" value="GLYCOSYLTRANSFERASE"/>
    <property type="match status" value="1"/>
</dbReference>
<comment type="caution">
    <text evidence="2">The sequence shown here is derived from an EMBL/GenBank/DDBJ whole genome shotgun (WGS) entry which is preliminary data.</text>
</comment>
<protein>
    <submittedName>
        <fullName evidence="2">Glycosyl transferase family 2</fullName>
    </submittedName>
</protein>
<keyword evidence="3" id="KW-1185">Reference proteome</keyword>
<dbReference type="InterPro" id="IPR029044">
    <property type="entry name" value="Nucleotide-diphossugar_trans"/>
</dbReference>
<dbReference type="AlphaFoldDB" id="A0A4R6IJ02"/>
<feature type="domain" description="Glycosyltransferase 2-like" evidence="1">
    <location>
        <begin position="4"/>
        <end position="147"/>
    </location>
</feature>
<name>A0A4R6IJ02_9SPHI</name>
<dbReference type="CDD" id="cd06433">
    <property type="entry name" value="GT_2_WfgS_like"/>
    <property type="match status" value="1"/>
</dbReference>
<dbReference type="InterPro" id="IPR001173">
    <property type="entry name" value="Glyco_trans_2-like"/>
</dbReference>